<dbReference type="GO" id="GO:0043025">
    <property type="term" value="C:neuronal cell body"/>
    <property type="evidence" value="ECO:0007669"/>
    <property type="project" value="TreeGrafter"/>
</dbReference>
<dbReference type="SUPFAM" id="SSF48726">
    <property type="entry name" value="Immunoglobulin"/>
    <property type="match status" value="3"/>
</dbReference>
<dbReference type="GO" id="GO:0008046">
    <property type="term" value="F:axon guidance receptor activity"/>
    <property type="evidence" value="ECO:0007669"/>
    <property type="project" value="TreeGrafter"/>
</dbReference>
<evidence type="ECO:0000313" key="4">
    <source>
        <dbReference type="EMBL" id="EKC28668.1"/>
    </source>
</evidence>
<dbReference type="InterPro" id="IPR007110">
    <property type="entry name" value="Ig-like_dom"/>
</dbReference>
<dbReference type="GO" id="GO:0007156">
    <property type="term" value="P:homophilic cell adhesion via plasma membrane adhesion molecules"/>
    <property type="evidence" value="ECO:0007669"/>
    <property type="project" value="TreeGrafter"/>
</dbReference>
<evidence type="ECO:0000259" key="3">
    <source>
        <dbReference type="PROSITE" id="PS50835"/>
    </source>
</evidence>
<dbReference type="PANTHER" id="PTHR45080:SF8">
    <property type="entry name" value="IG-LIKE DOMAIN-CONTAINING PROTEIN"/>
    <property type="match status" value="1"/>
</dbReference>
<dbReference type="Pfam" id="PF07679">
    <property type="entry name" value="I-set"/>
    <property type="match status" value="1"/>
</dbReference>
<dbReference type="PANTHER" id="PTHR45080">
    <property type="entry name" value="CONTACTIN 5"/>
    <property type="match status" value="1"/>
</dbReference>
<dbReference type="InParanoid" id="K1Q477"/>
<keyword evidence="2" id="KW-1015">Disulfide bond</keyword>
<accession>K1Q477</accession>
<organism evidence="4">
    <name type="scientific">Magallana gigas</name>
    <name type="common">Pacific oyster</name>
    <name type="synonym">Crassostrea gigas</name>
    <dbReference type="NCBI Taxonomy" id="29159"/>
    <lineage>
        <taxon>Eukaryota</taxon>
        <taxon>Metazoa</taxon>
        <taxon>Spiralia</taxon>
        <taxon>Lophotrochozoa</taxon>
        <taxon>Mollusca</taxon>
        <taxon>Bivalvia</taxon>
        <taxon>Autobranchia</taxon>
        <taxon>Pteriomorphia</taxon>
        <taxon>Ostreida</taxon>
        <taxon>Ostreoidea</taxon>
        <taxon>Ostreidae</taxon>
        <taxon>Magallana</taxon>
    </lineage>
</organism>
<evidence type="ECO:0000256" key="2">
    <source>
        <dbReference type="ARBA" id="ARBA00023157"/>
    </source>
</evidence>
<dbReference type="HOGENOM" id="CLU_027911_0_0_1"/>
<dbReference type="GO" id="GO:0030424">
    <property type="term" value="C:axon"/>
    <property type="evidence" value="ECO:0007669"/>
    <property type="project" value="TreeGrafter"/>
</dbReference>
<dbReference type="InterPro" id="IPR003598">
    <property type="entry name" value="Ig_sub2"/>
</dbReference>
<evidence type="ECO:0000256" key="1">
    <source>
        <dbReference type="ARBA" id="ARBA00022729"/>
    </source>
</evidence>
<dbReference type="SMART" id="SM00409">
    <property type="entry name" value="IG"/>
    <property type="match status" value="2"/>
</dbReference>
<dbReference type="Gene3D" id="2.60.40.10">
    <property type="entry name" value="Immunoglobulins"/>
    <property type="match status" value="3"/>
</dbReference>
<feature type="domain" description="Ig-like" evidence="3">
    <location>
        <begin position="1"/>
        <end position="132"/>
    </location>
</feature>
<dbReference type="GO" id="GO:0005886">
    <property type="term" value="C:plasma membrane"/>
    <property type="evidence" value="ECO:0007669"/>
    <property type="project" value="TreeGrafter"/>
</dbReference>
<sequence length="513" mass="57649">MQNEDYGTYQCFATNKYGSSISMPLKVKESRNLHFLWTEQNDWTGQQYRCGLWQEQLKTLVVGSQTRLLINAAPFLTGNNQMLDVVVTKEKYNIKKDNQVLTVTDVQKSDTGVYQCLSENSEGVLLKEAILKVIVLGSFPIGDIQEVRCKQFEHCKIQCRGRPTCVPDSQCRVEWKIGLGTKNNVEINKRVGVDGNGDLHFLWTDTADWNGLQYKCGMWMNQMKLLVIGSQTSLKIDYSKAVDFIEPTLVFKKDGKAHVGGKGVLRCMFSGYPVPDIEWMSLGKFTTIKNTTGKYIISDFGRVLTIINAKPDNEAAPILPGDNQMRDLVVPVGKNAIFRCEAESLPNEMPPTLPIWNKNGVDLVIAGGKYILAENSQVLTVTDVQKSDTGVYQCLSENSEGVLLKEAILKVIDPITVRKRPLDNYKIAPGDILNLAVVADTDPSLTLQYKWMFNDHQGNESEIKISLAGYYSVKIYHNYDEKVINITVETDVFPTADIGWEYGTIMVFEFEIA</sequence>
<dbReference type="InterPro" id="IPR003599">
    <property type="entry name" value="Ig_sub"/>
</dbReference>
<proteinExistence type="predicted"/>
<dbReference type="PROSITE" id="PS50835">
    <property type="entry name" value="IG_LIKE"/>
    <property type="match status" value="2"/>
</dbReference>
<dbReference type="InterPro" id="IPR050958">
    <property type="entry name" value="Cell_Adh-Cytoskel_Orgn"/>
</dbReference>
<dbReference type="InterPro" id="IPR013783">
    <property type="entry name" value="Ig-like_fold"/>
</dbReference>
<gene>
    <name evidence="4" type="ORF">CGI_10007170</name>
</gene>
<feature type="domain" description="Ig-like" evidence="3">
    <location>
        <begin position="311"/>
        <end position="410"/>
    </location>
</feature>
<dbReference type="InterPro" id="IPR013098">
    <property type="entry name" value="Ig_I-set"/>
</dbReference>
<reference evidence="4" key="1">
    <citation type="journal article" date="2012" name="Nature">
        <title>The oyster genome reveals stress adaptation and complexity of shell formation.</title>
        <authorList>
            <person name="Zhang G."/>
            <person name="Fang X."/>
            <person name="Guo X."/>
            <person name="Li L."/>
            <person name="Luo R."/>
            <person name="Xu F."/>
            <person name="Yang P."/>
            <person name="Zhang L."/>
            <person name="Wang X."/>
            <person name="Qi H."/>
            <person name="Xiong Z."/>
            <person name="Que H."/>
            <person name="Xie Y."/>
            <person name="Holland P.W."/>
            <person name="Paps J."/>
            <person name="Zhu Y."/>
            <person name="Wu F."/>
            <person name="Chen Y."/>
            <person name="Wang J."/>
            <person name="Peng C."/>
            <person name="Meng J."/>
            <person name="Yang L."/>
            <person name="Liu J."/>
            <person name="Wen B."/>
            <person name="Zhang N."/>
            <person name="Huang Z."/>
            <person name="Zhu Q."/>
            <person name="Feng Y."/>
            <person name="Mount A."/>
            <person name="Hedgecock D."/>
            <person name="Xu Z."/>
            <person name="Liu Y."/>
            <person name="Domazet-Loso T."/>
            <person name="Du Y."/>
            <person name="Sun X."/>
            <person name="Zhang S."/>
            <person name="Liu B."/>
            <person name="Cheng P."/>
            <person name="Jiang X."/>
            <person name="Li J."/>
            <person name="Fan D."/>
            <person name="Wang W."/>
            <person name="Fu W."/>
            <person name="Wang T."/>
            <person name="Wang B."/>
            <person name="Zhang J."/>
            <person name="Peng Z."/>
            <person name="Li Y."/>
            <person name="Li N."/>
            <person name="Wang J."/>
            <person name="Chen M."/>
            <person name="He Y."/>
            <person name="Tan F."/>
            <person name="Song X."/>
            <person name="Zheng Q."/>
            <person name="Huang R."/>
            <person name="Yang H."/>
            <person name="Du X."/>
            <person name="Chen L."/>
            <person name="Yang M."/>
            <person name="Gaffney P.M."/>
            <person name="Wang S."/>
            <person name="Luo L."/>
            <person name="She Z."/>
            <person name="Ming Y."/>
            <person name="Huang W."/>
            <person name="Zhang S."/>
            <person name="Huang B."/>
            <person name="Zhang Y."/>
            <person name="Qu T."/>
            <person name="Ni P."/>
            <person name="Miao G."/>
            <person name="Wang J."/>
            <person name="Wang Q."/>
            <person name="Steinberg C.E."/>
            <person name="Wang H."/>
            <person name="Li N."/>
            <person name="Qian L."/>
            <person name="Zhang G."/>
            <person name="Li Y."/>
            <person name="Yang H."/>
            <person name="Liu X."/>
            <person name="Wang J."/>
            <person name="Yin Y."/>
            <person name="Wang J."/>
        </authorList>
    </citation>
    <scope>NUCLEOTIDE SEQUENCE [LARGE SCALE GENOMIC DNA]</scope>
    <source>
        <strain evidence="4">05x7-T-G4-1.051#20</strain>
    </source>
</reference>
<dbReference type="GO" id="GO:0050808">
    <property type="term" value="P:synapse organization"/>
    <property type="evidence" value="ECO:0007669"/>
    <property type="project" value="TreeGrafter"/>
</dbReference>
<keyword evidence="1" id="KW-0732">Signal</keyword>
<protein>
    <submittedName>
        <fullName evidence="4">Neural cell adhesion molecule L1</fullName>
    </submittedName>
</protein>
<dbReference type="InterPro" id="IPR036179">
    <property type="entry name" value="Ig-like_dom_sf"/>
</dbReference>
<name>K1Q477_MAGGI</name>
<dbReference type="AlphaFoldDB" id="K1Q477"/>
<dbReference type="SMART" id="SM00408">
    <property type="entry name" value="IGc2"/>
    <property type="match status" value="2"/>
</dbReference>
<dbReference type="EMBL" id="JH817041">
    <property type="protein sequence ID" value="EKC28668.1"/>
    <property type="molecule type" value="Genomic_DNA"/>
</dbReference>